<proteinExistence type="predicted"/>
<feature type="region of interest" description="Disordered" evidence="1">
    <location>
        <begin position="1"/>
        <end position="56"/>
    </location>
</feature>
<feature type="compositionally biased region" description="Basic and acidic residues" evidence="1">
    <location>
        <begin position="1"/>
        <end position="20"/>
    </location>
</feature>
<dbReference type="AlphaFoldDB" id="A0AAN8WMU8"/>
<evidence type="ECO:0000313" key="2">
    <source>
        <dbReference type="EMBL" id="KAK7065878.1"/>
    </source>
</evidence>
<name>A0AAN8WMU8_HALRR</name>
<evidence type="ECO:0000313" key="3">
    <source>
        <dbReference type="Proteomes" id="UP001381693"/>
    </source>
</evidence>
<sequence length="243" mass="27819">MFGDDKQDPGKTSGRYHDASEILLTSRKMAPTSEIPENNHSLDELPRSGTNGSLSGEAVAFDFDKDERIKKEDSHLATDTGESNRKVDSNVAAARQDLVIDNDTKARKCTVYLYRRPLLTLLAYHWTLRFDWGDYEAYYEADDVDGYLLPNWGTGKPRDSENHWHTELGTVFVSPYVLNEKARSNKFNGRKYVLSDINCQVWASELSESLGLPILHRNFVDKIPFVRTLVNKVHESKLFQIRF</sequence>
<keyword evidence="3" id="KW-1185">Reference proteome</keyword>
<dbReference type="EMBL" id="JAXCGZ010019701">
    <property type="protein sequence ID" value="KAK7065878.1"/>
    <property type="molecule type" value="Genomic_DNA"/>
</dbReference>
<comment type="caution">
    <text evidence="2">The sequence shown here is derived from an EMBL/GenBank/DDBJ whole genome shotgun (WGS) entry which is preliminary data.</text>
</comment>
<organism evidence="2 3">
    <name type="scientific">Halocaridina rubra</name>
    <name type="common">Hawaiian red shrimp</name>
    <dbReference type="NCBI Taxonomy" id="373956"/>
    <lineage>
        <taxon>Eukaryota</taxon>
        <taxon>Metazoa</taxon>
        <taxon>Ecdysozoa</taxon>
        <taxon>Arthropoda</taxon>
        <taxon>Crustacea</taxon>
        <taxon>Multicrustacea</taxon>
        <taxon>Malacostraca</taxon>
        <taxon>Eumalacostraca</taxon>
        <taxon>Eucarida</taxon>
        <taxon>Decapoda</taxon>
        <taxon>Pleocyemata</taxon>
        <taxon>Caridea</taxon>
        <taxon>Atyoidea</taxon>
        <taxon>Atyidae</taxon>
        <taxon>Halocaridina</taxon>
    </lineage>
</organism>
<protein>
    <submittedName>
        <fullName evidence="2">Uncharacterized protein</fullName>
    </submittedName>
</protein>
<accession>A0AAN8WMU8</accession>
<dbReference type="Proteomes" id="UP001381693">
    <property type="component" value="Unassembled WGS sequence"/>
</dbReference>
<evidence type="ECO:0000256" key="1">
    <source>
        <dbReference type="SAM" id="MobiDB-lite"/>
    </source>
</evidence>
<gene>
    <name evidence="2" type="ORF">SK128_027917</name>
</gene>
<reference evidence="2 3" key="1">
    <citation type="submission" date="2023-11" db="EMBL/GenBank/DDBJ databases">
        <title>Halocaridina rubra genome assembly.</title>
        <authorList>
            <person name="Smith C."/>
        </authorList>
    </citation>
    <scope>NUCLEOTIDE SEQUENCE [LARGE SCALE GENOMIC DNA]</scope>
    <source>
        <strain evidence="2">EP-1</strain>
        <tissue evidence="2">Whole</tissue>
    </source>
</reference>